<gene>
    <name evidence="1" type="ORF">Mrose_03405</name>
</gene>
<dbReference type="RefSeq" id="WP_119280380.1">
    <property type="nucleotide sequence ID" value="NZ_QWLA01000110.1"/>
</dbReference>
<evidence type="ECO:0000313" key="2">
    <source>
        <dbReference type="Proteomes" id="UP000265341"/>
    </source>
</evidence>
<keyword evidence="2" id="KW-1185">Reference proteome</keyword>
<dbReference type="AlphaFoldDB" id="A0A399EGQ7"/>
<name>A0A399EGQ7_9DEIN</name>
<protein>
    <submittedName>
        <fullName evidence="1">Uncharacterized protein</fullName>
    </submittedName>
</protein>
<evidence type="ECO:0000313" key="1">
    <source>
        <dbReference type="EMBL" id="RIH82329.1"/>
    </source>
</evidence>
<sequence length="117" mass="12593">MREYAERQRASRVEGHEVVGKTQNAERFAGIEVHIESLVLYGFSPLERYRIAEAVRLELARLLREGGLPLEQAGEAARLDAGAFTVAAGAGAEQVGAQVARAVYRGLNPTAEGGKES</sequence>
<proteinExistence type="predicted"/>
<dbReference type="EMBL" id="QWLA01000110">
    <property type="protein sequence ID" value="RIH82329.1"/>
    <property type="molecule type" value="Genomic_DNA"/>
</dbReference>
<comment type="caution">
    <text evidence="1">The sequence shown here is derived from an EMBL/GenBank/DDBJ whole genome shotgun (WGS) entry which is preliminary data.</text>
</comment>
<accession>A0A399EGQ7</accession>
<dbReference type="Proteomes" id="UP000265341">
    <property type="component" value="Unassembled WGS sequence"/>
</dbReference>
<organism evidence="1 2">
    <name type="scientific">Calidithermus roseus</name>
    <dbReference type="NCBI Taxonomy" id="1644118"/>
    <lineage>
        <taxon>Bacteria</taxon>
        <taxon>Thermotogati</taxon>
        <taxon>Deinococcota</taxon>
        <taxon>Deinococci</taxon>
        <taxon>Thermales</taxon>
        <taxon>Thermaceae</taxon>
        <taxon>Calidithermus</taxon>
    </lineage>
</organism>
<reference evidence="1 2" key="1">
    <citation type="submission" date="2018-08" db="EMBL/GenBank/DDBJ databases">
        <title>Meiothermus roseus NBRC 110900 genome sequencing project.</title>
        <authorList>
            <person name="Da Costa M.S."/>
            <person name="Albuquerque L."/>
            <person name="Raposo P."/>
            <person name="Froufe H.J.C."/>
            <person name="Barroso C.S."/>
            <person name="Egas C."/>
        </authorList>
    </citation>
    <scope>NUCLEOTIDE SEQUENCE [LARGE SCALE GENOMIC DNA]</scope>
    <source>
        <strain evidence="1 2">NBRC 110900</strain>
    </source>
</reference>